<reference evidence="1 2" key="1">
    <citation type="submission" date="2020-08" db="EMBL/GenBank/DDBJ databases">
        <title>Genomic Encyclopedia of Type Strains, Phase IV (KMG-V): Genome sequencing to study the core and pangenomes of soil and plant-associated prokaryotes.</title>
        <authorList>
            <person name="Whitman W."/>
        </authorList>
    </citation>
    <scope>NUCLEOTIDE SEQUENCE [LARGE SCALE GENOMIC DNA]</scope>
    <source>
        <strain evidence="1 2">SEMIA 4064</strain>
    </source>
</reference>
<accession>A0A7W8XVA9</accession>
<dbReference type="AlphaFoldDB" id="A0A7W8XVA9"/>
<dbReference type="EMBL" id="JACHBI010000011">
    <property type="protein sequence ID" value="MBB5576226.1"/>
    <property type="molecule type" value="Genomic_DNA"/>
</dbReference>
<dbReference type="Proteomes" id="UP000549882">
    <property type="component" value="Unassembled WGS sequence"/>
</dbReference>
<evidence type="ECO:0000313" key="2">
    <source>
        <dbReference type="Proteomes" id="UP000549882"/>
    </source>
</evidence>
<name>A0A7W8XVA9_9HYPH</name>
<keyword evidence="2" id="KW-1185">Reference proteome</keyword>
<evidence type="ECO:0000313" key="1">
    <source>
        <dbReference type="EMBL" id="MBB5576226.1"/>
    </source>
</evidence>
<protein>
    <submittedName>
        <fullName evidence="1">Uncharacterized protein</fullName>
    </submittedName>
</protein>
<sequence>MAKFLEEEFNVIRSVIDNGGVYTITIDASDIPVDARTETFPGVAPNLETGFELPPSSIIHDPVVANEILTKIDTWGQIQVLVYKRGGKIFYKKLPDGRYEATIERAKDTA</sequence>
<organism evidence="1 2">
    <name type="scientific">Rhizobium paranaense</name>
    <dbReference type="NCBI Taxonomy" id="1650438"/>
    <lineage>
        <taxon>Bacteria</taxon>
        <taxon>Pseudomonadati</taxon>
        <taxon>Pseudomonadota</taxon>
        <taxon>Alphaproteobacteria</taxon>
        <taxon>Hyphomicrobiales</taxon>
        <taxon>Rhizobiaceae</taxon>
        <taxon>Rhizobium/Agrobacterium group</taxon>
        <taxon>Rhizobium</taxon>
    </lineage>
</organism>
<comment type="caution">
    <text evidence="1">The sequence shown here is derived from an EMBL/GenBank/DDBJ whole genome shotgun (WGS) entry which is preliminary data.</text>
</comment>
<dbReference type="RefSeq" id="WP_004129867.1">
    <property type="nucleotide sequence ID" value="NZ_JACHBI010000011.1"/>
</dbReference>
<proteinExistence type="predicted"/>
<gene>
    <name evidence="1" type="ORF">GGD50_004861</name>
</gene>